<sequence length="53" mass="6116">MHQSNRNKTLSNQSQNLLQSTVSNSESRFQHQPHHRIFSQPLITTTLSLTDLI</sequence>
<dbReference type="AlphaFoldDB" id="A0A251VDQ7"/>
<dbReference type="Proteomes" id="UP000215914">
    <property type="component" value="Chromosome 2"/>
</dbReference>
<feature type="compositionally biased region" description="Polar residues" evidence="1">
    <location>
        <begin position="1"/>
        <end position="27"/>
    </location>
</feature>
<feature type="region of interest" description="Disordered" evidence="1">
    <location>
        <begin position="1"/>
        <end position="37"/>
    </location>
</feature>
<reference evidence="2" key="3">
    <citation type="submission" date="2020-06" db="EMBL/GenBank/DDBJ databases">
        <title>Helianthus annuus Genome sequencing and assembly Release 2.</title>
        <authorList>
            <person name="Gouzy J."/>
            <person name="Langlade N."/>
            <person name="Munos S."/>
        </authorList>
    </citation>
    <scope>NUCLEOTIDE SEQUENCE</scope>
    <source>
        <tissue evidence="2">Leaves</tissue>
    </source>
</reference>
<reference evidence="2 4" key="1">
    <citation type="journal article" date="2017" name="Nature">
        <title>The sunflower genome provides insights into oil metabolism, flowering and Asterid evolution.</title>
        <authorList>
            <person name="Badouin H."/>
            <person name="Gouzy J."/>
            <person name="Grassa C.J."/>
            <person name="Murat F."/>
            <person name="Staton S.E."/>
            <person name="Cottret L."/>
            <person name="Lelandais-Briere C."/>
            <person name="Owens G.L."/>
            <person name="Carrere S."/>
            <person name="Mayjonade B."/>
            <person name="Legrand L."/>
            <person name="Gill N."/>
            <person name="Kane N.C."/>
            <person name="Bowers J.E."/>
            <person name="Hubner S."/>
            <person name="Bellec A."/>
            <person name="Berard A."/>
            <person name="Berges H."/>
            <person name="Blanchet N."/>
            <person name="Boniface M.C."/>
            <person name="Brunel D."/>
            <person name="Catrice O."/>
            <person name="Chaidir N."/>
            <person name="Claudel C."/>
            <person name="Donnadieu C."/>
            <person name="Faraut T."/>
            <person name="Fievet G."/>
            <person name="Helmstetter N."/>
            <person name="King M."/>
            <person name="Knapp S.J."/>
            <person name="Lai Z."/>
            <person name="Le Paslier M.C."/>
            <person name="Lippi Y."/>
            <person name="Lorenzon L."/>
            <person name="Mandel J.R."/>
            <person name="Marage G."/>
            <person name="Marchand G."/>
            <person name="Marquand E."/>
            <person name="Bret-Mestries E."/>
            <person name="Morien E."/>
            <person name="Nambeesan S."/>
            <person name="Nguyen T."/>
            <person name="Pegot-Espagnet P."/>
            <person name="Pouilly N."/>
            <person name="Raftis F."/>
            <person name="Sallet E."/>
            <person name="Schiex T."/>
            <person name="Thomas J."/>
            <person name="Vandecasteele C."/>
            <person name="Vares D."/>
            <person name="Vear F."/>
            <person name="Vautrin S."/>
            <person name="Crespi M."/>
            <person name="Mangin B."/>
            <person name="Burke J.M."/>
            <person name="Salse J."/>
            <person name="Munos S."/>
            <person name="Vincourt P."/>
            <person name="Rieseberg L.H."/>
            <person name="Langlade N.B."/>
        </authorList>
    </citation>
    <scope>NUCLEOTIDE SEQUENCE [LARGE SCALE GENOMIC DNA]</scope>
    <source>
        <strain evidence="4">cv. SF193</strain>
        <tissue evidence="2">Leaves</tissue>
    </source>
</reference>
<evidence type="ECO:0000256" key="1">
    <source>
        <dbReference type="SAM" id="MobiDB-lite"/>
    </source>
</evidence>
<dbReference type="Gramene" id="mRNA:HanXRQr2_Chr02g0049381">
    <property type="protein sequence ID" value="mRNA:HanXRQr2_Chr02g0049381"/>
    <property type="gene ID" value="HanXRQr2_Chr02g0049381"/>
</dbReference>
<reference evidence="3" key="2">
    <citation type="submission" date="2017-02" db="EMBL/GenBank/DDBJ databases">
        <title>Sunflower complete genome.</title>
        <authorList>
            <person name="Langlade N."/>
            <person name="Munos S."/>
        </authorList>
    </citation>
    <scope>NUCLEOTIDE SEQUENCE [LARGE SCALE GENOMIC DNA]</scope>
    <source>
        <tissue evidence="3">Leaves</tissue>
    </source>
</reference>
<dbReference type="EMBL" id="CM007891">
    <property type="protein sequence ID" value="OTG33409.1"/>
    <property type="molecule type" value="Genomic_DNA"/>
</dbReference>
<protein>
    <submittedName>
        <fullName evidence="3">Uncharacterized protein</fullName>
    </submittedName>
</protein>
<name>A0A251VDQ7_HELAN</name>
<dbReference type="InParanoid" id="A0A251VDQ7"/>
<evidence type="ECO:0000313" key="4">
    <source>
        <dbReference type="Proteomes" id="UP000215914"/>
    </source>
</evidence>
<proteinExistence type="predicted"/>
<dbReference type="EMBL" id="MNCJ02000317">
    <property type="protein sequence ID" value="KAF5817128.1"/>
    <property type="molecule type" value="Genomic_DNA"/>
</dbReference>
<keyword evidence="4" id="KW-1185">Reference proteome</keyword>
<gene>
    <name evidence="3" type="ORF">HannXRQ_Chr02g0034401</name>
    <name evidence="2" type="ORF">HanXRQr2_Chr02g0049381</name>
</gene>
<evidence type="ECO:0000313" key="2">
    <source>
        <dbReference type="EMBL" id="KAF5817128.1"/>
    </source>
</evidence>
<accession>A0A251VDQ7</accession>
<organism evidence="3 4">
    <name type="scientific">Helianthus annuus</name>
    <name type="common">Common sunflower</name>
    <dbReference type="NCBI Taxonomy" id="4232"/>
    <lineage>
        <taxon>Eukaryota</taxon>
        <taxon>Viridiplantae</taxon>
        <taxon>Streptophyta</taxon>
        <taxon>Embryophyta</taxon>
        <taxon>Tracheophyta</taxon>
        <taxon>Spermatophyta</taxon>
        <taxon>Magnoliopsida</taxon>
        <taxon>eudicotyledons</taxon>
        <taxon>Gunneridae</taxon>
        <taxon>Pentapetalae</taxon>
        <taxon>asterids</taxon>
        <taxon>campanulids</taxon>
        <taxon>Asterales</taxon>
        <taxon>Asteraceae</taxon>
        <taxon>Asteroideae</taxon>
        <taxon>Heliantheae alliance</taxon>
        <taxon>Heliantheae</taxon>
        <taxon>Helianthus</taxon>
    </lineage>
</organism>
<evidence type="ECO:0000313" key="3">
    <source>
        <dbReference type="EMBL" id="OTG33409.1"/>
    </source>
</evidence>